<dbReference type="Gene3D" id="1.10.10.60">
    <property type="entry name" value="Homeodomain-like"/>
    <property type="match status" value="1"/>
</dbReference>
<accession>A0A556AGU7</accession>
<dbReference type="PANTHER" id="PTHR30055:SF196">
    <property type="entry name" value="HTH-TYPE TRANSCRIPTIONAL REGULATOR RUTR"/>
    <property type="match status" value="1"/>
</dbReference>
<dbReference type="PROSITE" id="PS50977">
    <property type="entry name" value="HTH_TETR_2"/>
    <property type="match status" value="1"/>
</dbReference>
<protein>
    <submittedName>
        <fullName evidence="4">TetR family transcriptional regulator</fullName>
    </submittedName>
</protein>
<dbReference type="AlphaFoldDB" id="A0A556AGU7"/>
<evidence type="ECO:0000256" key="1">
    <source>
        <dbReference type="ARBA" id="ARBA00023125"/>
    </source>
</evidence>
<dbReference type="InterPro" id="IPR009057">
    <property type="entry name" value="Homeodomain-like_sf"/>
</dbReference>
<dbReference type="Proteomes" id="UP000318405">
    <property type="component" value="Unassembled WGS sequence"/>
</dbReference>
<dbReference type="Pfam" id="PF08362">
    <property type="entry name" value="TetR_C_3"/>
    <property type="match status" value="1"/>
</dbReference>
<keyword evidence="1 2" id="KW-0238">DNA-binding</keyword>
<dbReference type="InterPro" id="IPR050109">
    <property type="entry name" value="HTH-type_TetR-like_transc_reg"/>
</dbReference>
<dbReference type="SUPFAM" id="SSF46689">
    <property type="entry name" value="Homeodomain-like"/>
    <property type="match status" value="1"/>
</dbReference>
<dbReference type="GO" id="GO:0000976">
    <property type="term" value="F:transcription cis-regulatory region binding"/>
    <property type="evidence" value="ECO:0007669"/>
    <property type="project" value="TreeGrafter"/>
</dbReference>
<dbReference type="InterPro" id="IPR036271">
    <property type="entry name" value="Tet_transcr_reg_TetR-rel_C_sf"/>
</dbReference>
<organism evidence="4 5">
    <name type="scientific">Verticiella sediminum</name>
    <dbReference type="NCBI Taxonomy" id="1247510"/>
    <lineage>
        <taxon>Bacteria</taxon>
        <taxon>Pseudomonadati</taxon>
        <taxon>Pseudomonadota</taxon>
        <taxon>Betaproteobacteria</taxon>
        <taxon>Burkholderiales</taxon>
        <taxon>Alcaligenaceae</taxon>
        <taxon>Verticiella</taxon>
    </lineage>
</organism>
<proteinExistence type="predicted"/>
<reference evidence="4 5" key="1">
    <citation type="submission" date="2019-07" db="EMBL/GenBank/DDBJ databases">
        <title>Qingshengfaniella alkalisoli gen. nov., sp. nov., isolated from saline soil.</title>
        <authorList>
            <person name="Xu L."/>
            <person name="Huang X.-X."/>
            <person name="Sun J.-Q."/>
        </authorList>
    </citation>
    <scope>NUCLEOTIDE SEQUENCE [LARGE SCALE GENOMIC DNA]</scope>
    <source>
        <strain evidence="4 5">DSM 27279</strain>
    </source>
</reference>
<gene>
    <name evidence="4" type="ORF">FOZ76_17220</name>
</gene>
<dbReference type="GO" id="GO:0003700">
    <property type="term" value="F:DNA-binding transcription factor activity"/>
    <property type="evidence" value="ECO:0007669"/>
    <property type="project" value="TreeGrafter"/>
</dbReference>
<dbReference type="InterPro" id="IPR013573">
    <property type="entry name" value="Tscrpt_reg_YcdC_C"/>
</dbReference>
<dbReference type="RefSeq" id="WP_143949527.1">
    <property type="nucleotide sequence ID" value="NZ_BAABMB010000007.1"/>
</dbReference>
<dbReference type="SUPFAM" id="SSF48498">
    <property type="entry name" value="Tetracyclin repressor-like, C-terminal domain"/>
    <property type="match status" value="1"/>
</dbReference>
<name>A0A556AGU7_9BURK</name>
<evidence type="ECO:0000313" key="4">
    <source>
        <dbReference type="EMBL" id="TSH92114.1"/>
    </source>
</evidence>
<dbReference type="EMBL" id="VLTJ01000030">
    <property type="protein sequence ID" value="TSH92114.1"/>
    <property type="molecule type" value="Genomic_DNA"/>
</dbReference>
<evidence type="ECO:0000313" key="5">
    <source>
        <dbReference type="Proteomes" id="UP000318405"/>
    </source>
</evidence>
<evidence type="ECO:0000256" key="2">
    <source>
        <dbReference type="PROSITE-ProRule" id="PRU00335"/>
    </source>
</evidence>
<dbReference type="Pfam" id="PF00440">
    <property type="entry name" value="TetR_N"/>
    <property type="match status" value="1"/>
</dbReference>
<dbReference type="Gene3D" id="1.10.357.10">
    <property type="entry name" value="Tetracycline Repressor, domain 2"/>
    <property type="match status" value="1"/>
</dbReference>
<dbReference type="PANTHER" id="PTHR30055">
    <property type="entry name" value="HTH-TYPE TRANSCRIPTIONAL REGULATOR RUTR"/>
    <property type="match status" value="1"/>
</dbReference>
<feature type="domain" description="HTH tetR-type" evidence="3">
    <location>
        <begin position="20"/>
        <end position="80"/>
    </location>
</feature>
<dbReference type="GO" id="GO:0045892">
    <property type="term" value="P:negative regulation of DNA-templated transcription"/>
    <property type="evidence" value="ECO:0007669"/>
    <property type="project" value="InterPro"/>
</dbReference>
<dbReference type="OrthoDB" id="9809772at2"/>
<comment type="caution">
    <text evidence="4">The sequence shown here is derived from an EMBL/GenBank/DDBJ whole genome shotgun (WGS) entry which is preliminary data.</text>
</comment>
<keyword evidence="5" id="KW-1185">Reference proteome</keyword>
<dbReference type="InterPro" id="IPR001647">
    <property type="entry name" value="HTH_TetR"/>
</dbReference>
<evidence type="ECO:0000259" key="3">
    <source>
        <dbReference type="PROSITE" id="PS50977"/>
    </source>
</evidence>
<sequence length="216" mass="24699">MPLDTPAQRRTATRKRPGRERIMHAIRAAAIAEFSLRGFKGATTQDIARRAGLTKPQLHYYIAGKDELYQELLRDVLNGWSAGFIFESDEHDAATVLREYIRKKLEYALDNPDVSRIFTREIMDGGPNLGDYWPHAVASIRHKVERIERWIAQGQIRPLDARMFLMHIWAMTQHYADYETQVRVMLGCAAPQPLAREPIVHELTELVLRGAGVAPK</sequence>
<feature type="DNA-binding region" description="H-T-H motif" evidence="2">
    <location>
        <begin position="43"/>
        <end position="62"/>
    </location>
</feature>